<dbReference type="EMBL" id="CCAG010004508">
    <property type="status" value="NOT_ANNOTATED_CDS"/>
    <property type="molecule type" value="Genomic_DNA"/>
</dbReference>
<feature type="compositionally biased region" description="Gly residues" evidence="1">
    <location>
        <begin position="41"/>
        <end position="51"/>
    </location>
</feature>
<keyword evidence="2" id="KW-1133">Transmembrane helix</keyword>
<protein>
    <submittedName>
        <fullName evidence="3">Uncharacterized protein</fullName>
    </submittedName>
</protein>
<reference evidence="3" key="1">
    <citation type="submission" date="2020-05" db="UniProtKB">
        <authorList>
            <consortium name="EnsemblMetazoa"/>
        </authorList>
    </citation>
    <scope>IDENTIFICATION</scope>
    <source>
        <strain evidence="3">Yale</strain>
    </source>
</reference>
<dbReference type="VEuPathDB" id="VectorBase:GMOY004183"/>
<feature type="compositionally biased region" description="Basic and acidic residues" evidence="1">
    <location>
        <begin position="600"/>
        <end position="628"/>
    </location>
</feature>
<feature type="compositionally biased region" description="Low complexity" evidence="1">
    <location>
        <begin position="1"/>
        <end position="13"/>
    </location>
</feature>
<dbReference type="STRING" id="37546.A0A1B0FK46"/>
<organism evidence="3 4">
    <name type="scientific">Glossina morsitans morsitans</name>
    <name type="common">Savannah tsetse fly</name>
    <dbReference type="NCBI Taxonomy" id="37546"/>
    <lineage>
        <taxon>Eukaryota</taxon>
        <taxon>Metazoa</taxon>
        <taxon>Ecdysozoa</taxon>
        <taxon>Arthropoda</taxon>
        <taxon>Hexapoda</taxon>
        <taxon>Insecta</taxon>
        <taxon>Pterygota</taxon>
        <taxon>Neoptera</taxon>
        <taxon>Endopterygota</taxon>
        <taxon>Diptera</taxon>
        <taxon>Brachycera</taxon>
        <taxon>Muscomorpha</taxon>
        <taxon>Hippoboscoidea</taxon>
        <taxon>Glossinidae</taxon>
        <taxon>Glossina</taxon>
    </lineage>
</organism>
<keyword evidence="2" id="KW-0472">Membrane</keyword>
<feature type="transmembrane region" description="Helical" evidence="2">
    <location>
        <begin position="768"/>
        <end position="793"/>
    </location>
</feature>
<feature type="region of interest" description="Disordered" evidence="1">
    <location>
        <begin position="694"/>
        <end position="718"/>
    </location>
</feature>
<feature type="compositionally biased region" description="Basic and acidic residues" evidence="1">
    <location>
        <begin position="702"/>
        <end position="718"/>
    </location>
</feature>
<name>A0A1B0FK46_GLOMM</name>
<feature type="region of interest" description="Disordered" evidence="1">
    <location>
        <begin position="1"/>
        <end position="115"/>
    </location>
</feature>
<evidence type="ECO:0000313" key="4">
    <source>
        <dbReference type="Proteomes" id="UP000092444"/>
    </source>
</evidence>
<accession>A0A1B0FK46</accession>
<dbReference type="AlphaFoldDB" id="A0A1B0FK46"/>
<keyword evidence="4" id="KW-1185">Reference proteome</keyword>
<feature type="transmembrane region" description="Helical" evidence="2">
    <location>
        <begin position="739"/>
        <end position="761"/>
    </location>
</feature>
<dbReference type="EnsemblMetazoa" id="GMOY004183-RA">
    <property type="protein sequence ID" value="GMOY004183-PA"/>
    <property type="gene ID" value="GMOY004183"/>
</dbReference>
<feature type="region of interest" description="Disordered" evidence="1">
    <location>
        <begin position="593"/>
        <end position="628"/>
    </location>
</feature>
<evidence type="ECO:0000256" key="2">
    <source>
        <dbReference type="SAM" id="Phobius"/>
    </source>
</evidence>
<feature type="compositionally biased region" description="Polar residues" evidence="1">
    <location>
        <begin position="94"/>
        <end position="113"/>
    </location>
</feature>
<feature type="transmembrane region" description="Helical" evidence="2">
    <location>
        <begin position="244"/>
        <end position="262"/>
    </location>
</feature>
<sequence length="795" mass="89846">MSKMSAKNSSANKQIIRSLSSESQKKDWSKRLSLRGIRHYGVGGIGGGGGPATASGSTNSSKEESRKHKFFSRSSSLKQSTNSQLQHPPALDPNVQSSTGTLSQMQAPSTPKKSNWEVIEHFNTSAKGGKAVVSSSLIAAGITRCNIDESLDSTNSSSTCQSPMVYQRDEAHLLQQNSDASDTARNTEANANTTTVISPSISFWFRLNRVVLRLCSAHQFKNLQVEMLYQRYFLRMNQSTTTHVLLLLLALIVALTSAHILFCTEQMKRYLTTNVTEFQSQPTENLHTSVVSAEAALYQLPLPPTPDIPQQAAINYTNHQKNENLPANYQQRQVADNLSSPMKTLQSQRLRNVNLIHELPSAANSLHSARQQYQQYRELYSPLLLPGDSWERRKRNKQIHGPAHKHRCKRLSLQITKPYTTSVMYHSRLSRESYHAITTTTTTVSSLNSQSNLKLDGAYRQREVKQQTVIGNHNNKLAVTEYIPARIDKDKDKDKDKDNKQSLAESKIHKNIMEKIAFISQQQETNLKRLLSEMHQQSSKRRYKRYIPMKVKKYSMNTFQEFLQPTTNFYTLSSDTMIHNKVVNQRNNLLSQHVNQQQQHGEDLPKKEQQQQEHEQEHEQEEEHHDNNEELPIISMALTGSSGSISSSLSDNIALSKLIISPSNNNPSITTSTNPDNIFSSPVHSSAEATFIYVPNTNDNNDNDKHDNHNNDDNNDKDVEDRKQIDYFWSIIANIDEKLLVFFIVMGVCISIYLFLLCILSKPAVNEIFLVLVSYVIVGTFVAIEIVVGYATLPR</sequence>
<evidence type="ECO:0000256" key="1">
    <source>
        <dbReference type="SAM" id="MobiDB-lite"/>
    </source>
</evidence>
<dbReference type="Proteomes" id="UP000092444">
    <property type="component" value="Unassembled WGS sequence"/>
</dbReference>
<keyword evidence="2" id="KW-0812">Transmembrane</keyword>
<proteinExistence type="predicted"/>
<evidence type="ECO:0000313" key="3">
    <source>
        <dbReference type="EnsemblMetazoa" id="GMOY004183-PA"/>
    </source>
</evidence>
<feature type="compositionally biased region" description="Polar residues" evidence="1">
    <location>
        <begin position="77"/>
        <end position="86"/>
    </location>
</feature>